<reference evidence="2" key="1">
    <citation type="submission" date="2023-10" db="EMBL/GenBank/DDBJ databases">
        <authorList>
            <person name="Chen Y."/>
            <person name="Shah S."/>
            <person name="Dougan E. K."/>
            <person name="Thang M."/>
            <person name="Chan C."/>
        </authorList>
    </citation>
    <scope>NUCLEOTIDE SEQUENCE [LARGE SCALE GENOMIC DNA]</scope>
</reference>
<keyword evidence="3" id="KW-1185">Reference proteome</keyword>
<name>A0ABN9XQX9_9DINO</name>
<dbReference type="Proteomes" id="UP001189429">
    <property type="component" value="Unassembled WGS sequence"/>
</dbReference>
<feature type="non-terminal residue" evidence="2">
    <location>
        <position position="1"/>
    </location>
</feature>
<evidence type="ECO:0000313" key="2">
    <source>
        <dbReference type="EMBL" id="CAK0902267.1"/>
    </source>
</evidence>
<organism evidence="2 3">
    <name type="scientific">Prorocentrum cordatum</name>
    <dbReference type="NCBI Taxonomy" id="2364126"/>
    <lineage>
        <taxon>Eukaryota</taxon>
        <taxon>Sar</taxon>
        <taxon>Alveolata</taxon>
        <taxon>Dinophyceae</taxon>
        <taxon>Prorocentrales</taxon>
        <taxon>Prorocentraceae</taxon>
        <taxon>Prorocentrum</taxon>
    </lineage>
</organism>
<evidence type="ECO:0000313" key="3">
    <source>
        <dbReference type="Proteomes" id="UP001189429"/>
    </source>
</evidence>
<feature type="region of interest" description="Disordered" evidence="1">
    <location>
        <begin position="1"/>
        <end position="24"/>
    </location>
</feature>
<evidence type="ECO:0000256" key="1">
    <source>
        <dbReference type="SAM" id="MobiDB-lite"/>
    </source>
</evidence>
<accession>A0ABN9XQX9</accession>
<feature type="region of interest" description="Disordered" evidence="1">
    <location>
        <begin position="212"/>
        <end position="235"/>
    </location>
</feature>
<comment type="caution">
    <text evidence="2">The sequence shown here is derived from an EMBL/GenBank/DDBJ whole genome shotgun (WGS) entry which is preliminary data.</text>
</comment>
<proteinExistence type="predicted"/>
<feature type="region of interest" description="Disordered" evidence="1">
    <location>
        <begin position="531"/>
        <end position="562"/>
    </location>
</feature>
<protein>
    <submittedName>
        <fullName evidence="2">Uncharacterized protein</fullName>
    </submittedName>
</protein>
<feature type="compositionally biased region" description="Low complexity" evidence="1">
    <location>
        <begin position="219"/>
        <end position="235"/>
    </location>
</feature>
<sequence length="621" mass="66825">AAAPLRTAPAPGQAPGPPLGAPPLGRMGTGLAGLLLDAPGTLQDKQDARQLDWEERLEVILNSFYAELRQRHAKERQAFDDRPCVDKITRSTMDISKWNQQEVYLDPSRCLQARASSKRHLERHRAWLAGPRRCGDVALHDLVAVQHYLDMDLEDLQLPEAERRNRDSFAKGGLVSEQMLLDAPRATLVVDGEQYNFAEYCERAWYEGATSSSSRPLAADRAAGPPEGAAAAAEAADALHAAASAADQAASAPRAAAASAPQAPFEERAPRLAEHDEGIRGAFLEEVTAAVMRSLARHGEPPPLLVRAVTSAMSQSGLASVERACFSSQVVVSGGAQRVTYALQAREDGAWDVTLSVRKHGFDQCIIWSEMSDLGLDDASQGSPLIVPCTESSFVEKECGVRYHCEGEHVQVDVYKLQKEMSLADPSGSLMTGLKVTEDESYSTGLMISRGTDPVFHPVKTGEQAAWSEIGAGTYRMQKTAKKPGGRKFLYSAPFKGTFEDAQNIAEQVGGAFIVKFSRWLQVVGDDSYDAGDSRDSSSVIYQRSPPPPPRVSPLDLDDSSRHEAHVAAMEAAESVAFAAAVADWRRQRAAQSRPEDASAAAQLPARALASLRSLAGAAAG</sequence>
<dbReference type="EMBL" id="CAUYUJ010021048">
    <property type="protein sequence ID" value="CAK0902267.1"/>
    <property type="molecule type" value="Genomic_DNA"/>
</dbReference>
<gene>
    <name evidence="2" type="ORF">PCOR1329_LOCUS78940</name>
</gene>
<feature type="compositionally biased region" description="Pro residues" evidence="1">
    <location>
        <begin position="12"/>
        <end position="21"/>
    </location>
</feature>